<dbReference type="Pfam" id="PF13193">
    <property type="entry name" value="AMP-binding_C"/>
    <property type="match status" value="1"/>
</dbReference>
<dbReference type="GO" id="GO:0006633">
    <property type="term" value="P:fatty acid biosynthetic process"/>
    <property type="evidence" value="ECO:0007669"/>
    <property type="project" value="TreeGrafter"/>
</dbReference>
<keyword evidence="4" id="KW-0067">ATP-binding</keyword>
<dbReference type="InterPro" id="IPR051087">
    <property type="entry name" value="Mitochondrial_ACSM"/>
</dbReference>
<keyword evidence="2 8" id="KW-0436">Ligase</keyword>
<evidence type="ECO:0000313" key="8">
    <source>
        <dbReference type="EMBL" id="EAP73140.1"/>
    </source>
</evidence>
<name>A0AB33VE25_RALSU</name>
<evidence type="ECO:0000256" key="5">
    <source>
        <dbReference type="SAM" id="MobiDB-lite"/>
    </source>
</evidence>
<feature type="domain" description="AMP-dependent synthetase/ligase" evidence="6">
    <location>
        <begin position="429"/>
        <end position="780"/>
    </location>
</feature>
<dbReference type="InterPro" id="IPR045851">
    <property type="entry name" value="AMP-bd_C_sf"/>
</dbReference>
<feature type="region of interest" description="Disordered" evidence="5">
    <location>
        <begin position="1"/>
        <end position="23"/>
    </location>
</feature>
<sequence>MGPRRQPARRRGRPDGRAGAARHDRAARMGRLVYRLCCLCAGAGRDRRRLRRLRDDDERAQLGRLRTDPQIRHRRTAGALPARPGHGPRDRRVLPDRAAGRLRGQQPAHPRRAARRPVGTQRQQAVRDQRHAREARHRVCRDRSRRRQARPLGLHRPDRYAGLPRRTAGAQARHPRLGHLPDHARRLRRAAGEPAGRTRRGPEDRAVQPRRRAHRHRSAGGRHCARGVRCGAPVRQRARPVRQGAARAPDHRQHAGRHGHAPERRAPAGAPRGPAAQPGQALPVRGIAGQALCVRAGRGDLLEGDPDPRRLRLSRRLRRRAPLPRRAHHADLRRHQRSPADGDRAARLAPAHALPPTQSAPPRRRGDHDERNACDDRYDTRGPALYRGTRPAAAVSHRLRTRGPRIPLARAGHLQLGAGLLRRHRAGNDQTALWIVDDPHSEGLRLSYAQMSERSSRVANFLRGLGIVRGDRLLLMLPNRVELWDVMLAAMKLGAVVLPATTQLAPDDVRDRVQLGGATCVVADAVELDKFNAVDAGVKRIAVGARHDGWIDFADAYRAPAQFVPDGPTRATDPLLLYFTSGTTSKPKLVEHTHQSYPVGHLSTLYWIGLQPGDVHWNISSPGWAKHAWSCFFAPWNAQACVFVYNYARFVPKETLEVLVRCQVTTLCAPPTVWRMLVQEPLASYPVKLREIVGAGEPLNPEIIERVRQAWGVTIRDGFGQTETTCQIGNTPGQPVVPGSVGRPLPGYRVELVDADDRPAAEGEIVLPLSHRPLGLMQGYAGNAKATAEAMRNGYYHTSDVAMRRDDGYFVYVGRTDDVFKSSDYRLSPFELESVLIEHEAIAEAAVVPSADPLRLSVPKAFVTLRQGYEAGPELARAVFRFSREKLAPYKRIRRLQFSELPKTISGKIRRVELRRREQERLPDPARLPGEYWEEDFADPR</sequence>
<dbReference type="GO" id="GO:0015645">
    <property type="term" value="F:fatty acid ligase activity"/>
    <property type="evidence" value="ECO:0007669"/>
    <property type="project" value="TreeGrafter"/>
</dbReference>
<evidence type="ECO:0000256" key="3">
    <source>
        <dbReference type="ARBA" id="ARBA00022741"/>
    </source>
</evidence>
<feature type="compositionally biased region" description="Basic and acidic residues" evidence="5">
    <location>
        <begin position="61"/>
        <end position="71"/>
    </location>
</feature>
<reference evidence="8 9" key="1">
    <citation type="journal article" date="2006" name="Mol. Plant Microbe Interact.">
        <title>Identification of open reading frames unique to a select agent: Ralstonia solanacearum race 3 biovar 2.</title>
        <authorList>
            <person name="Gabriel D.W."/>
            <person name="Allen C."/>
            <person name="Schell M."/>
            <person name="Denny T.P."/>
            <person name="Greenberg J.T."/>
            <person name="Duan Y.P."/>
            <person name="Flores-Cruz Z."/>
            <person name="Huang Q."/>
            <person name="Clifford J.M."/>
            <person name="Presting G."/>
            <person name="Gonzalez E.T."/>
            <person name="Reddy J."/>
            <person name="Elphinstone J."/>
            <person name="Swanson J."/>
            <person name="Yao J."/>
            <person name="Mulholland V."/>
            <person name="Liu L."/>
            <person name="Farmerie W."/>
            <person name="Patnaikuni M."/>
            <person name="Balogh B."/>
            <person name="Norman D."/>
            <person name="Alvarez A."/>
            <person name="Castillo J.A."/>
            <person name="Jones J."/>
            <person name="Saddler G."/>
            <person name="Walunas T."/>
            <person name="Zhukov A."/>
            <person name="Mikhailova N."/>
        </authorList>
    </citation>
    <scope>NUCLEOTIDE SEQUENCE [LARGE SCALE GENOMIC DNA]</scope>
    <source>
        <strain evidence="8 9">UW551</strain>
    </source>
</reference>
<dbReference type="InterPro" id="IPR042099">
    <property type="entry name" value="ANL_N_sf"/>
</dbReference>
<proteinExistence type="inferred from homology"/>
<feature type="domain" description="AMP-binding enzyme C-terminal" evidence="7">
    <location>
        <begin position="831"/>
        <end position="908"/>
    </location>
</feature>
<feature type="compositionally biased region" description="Basic residues" evidence="5">
    <location>
        <begin position="311"/>
        <end position="337"/>
    </location>
</feature>
<dbReference type="InterPro" id="IPR020845">
    <property type="entry name" value="AMP-binding_CS"/>
</dbReference>
<evidence type="ECO:0000256" key="2">
    <source>
        <dbReference type="ARBA" id="ARBA00022598"/>
    </source>
</evidence>
<evidence type="ECO:0000259" key="6">
    <source>
        <dbReference type="Pfam" id="PF00501"/>
    </source>
</evidence>
<evidence type="ECO:0000256" key="4">
    <source>
        <dbReference type="ARBA" id="ARBA00022840"/>
    </source>
</evidence>
<dbReference type="AlphaFoldDB" id="A0AB33VE25"/>
<evidence type="ECO:0000259" key="7">
    <source>
        <dbReference type="Pfam" id="PF13193"/>
    </source>
</evidence>
<dbReference type="EMBL" id="AAKL01000018">
    <property type="protein sequence ID" value="EAP73140.1"/>
    <property type="molecule type" value="Genomic_DNA"/>
</dbReference>
<feature type="compositionally biased region" description="Basic and acidic residues" evidence="5">
    <location>
        <begin position="87"/>
        <end position="99"/>
    </location>
</feature>
<organism evidence="8 9">
    <name type="scientific">Ralstonia solanacearum (strain UW551)</name>
    <dbReference type="NCBI Taxonomy" id="342110"/>
    <lineage>
        <taxon>Bacteria</taxon>
        <taxon>Pseudomonadati</taxon>
        <taxon>Pseudomonadota</taxon>
        <taxon>Betaproteobacteria</taxon>
        <taxon>Burkholderiales</taxon>
        <taxon>Burkholderiaceae</taxon>
        <taxon>Ralstonia</taxon>
        <taxon>Ralstonia solanacearum species complex</taxon>
    </lineage>
</organism>
<feature type="compositionally biased region" description="Low complexity" evidence="5">
    <location>
        <begin position="347"/>
        <end position="356"/>
    </location>
</feature>
<dbReference type="GO" id="GO:0003987">
    <property type="term" value="F:acetate-CoA ligase activity"/>
    <property type="evidence" value="ECO:0007669"/>
    <property type="project" value="UniProtKB-EC"/>
</dbReference>
<dbReference type="FunFam" id="3.30.300.30:FF:000028">
    <property type="entry name" value="AMP-dependent synthetase"/>
    <property type="match status" value="1"/>
</dbReference>
<dbReference type="Gene3D" id="3.40.50.12780">
    <property type="entry name" value="N-terminal domain of ligase-like"/>
    <property type="match status" value="1"/>
</dbReference>
<feature type="compositionally biased region" description="Basic and acidic residues" evidence="5">
    <location>
        <begin position="299"/>
        <end position="310"/>
    </location>
</feature>
<dbReference type="GO" id="GO:0006637">
    <property type="term" value="P:acyl-CoA metabolic process"/>
    <property type="evidence" value="ECO:0007669"/>
    <property type="project" value="TreeGrafter"/>
</dbReference>
<feature type="compositionally biased region" description="Basic and acidic residues" evidence="5">
    <location>
        <begin position="13"/>
        <end position="23"/>
    </location>
</feature>
<dbReference type="SUPFAM" id="SSF56801">
    <property type="entry name" value="Acetyl-CoA synthetase-like"/>
    <property type="match status" value="1"/>
</dbReference>
<dbReference type="Pfam" id="PF00501">
    <property type="entry name" value="AMP-binding"/>
    <property type="match status" value="1"/>
</dbReference>
<accession>A0AB33VE25</accession>
<feature type="compositionally biased region" description="Low complexity" evidence="5">
    <location>
        <begin position="267"/>
        <end position="281"/>
    </location>
</feature>
<feature type="compositionally biased region" description="Basic residues" evidence="5">
    <location>
        <begin position="1"/>
        <end position="12"/>
    </location>
</feature>
<comment type="similarity">
    <text evidence="1">Belongs to the ATP-dependent AMP-binding enzyme family.</text>
</comment>
<evidence type="ECO:0000313" key="9">
    <source>
        <dbReference type="Proteomes" id="UP000005933"/>
    </source>
</evidence>
<feature type="compositionally biased region" description="Basic and acidic residues" evidence="5">
    <location>
        <begin position="364"/>
        <end position="380"/>
    </location>
</feature>
<dbReference type="Gene3D" id="3.30.300.30">
    <property type="match status" value="1"/>
</dbReference>
<keyword evidence="3" id="KW-0547">Nucleotide-binding</keyword>
<protein>
    <submittedName>
        <fullName evidence="8">Acetyl-coenzyme A synthetase</fullName>
        <ecNumber evidence="8">6.2.1.1</ecNumber>
    </submittedName>
</protein>
<feature type="compositionally biased region" description="Basic residues" evidence="5">
    <location>
        <begin position="208"/>
        <end position="226"/>
    </location>
</feature>
<feature type="compositionally biased region" description="Basic residues" evidence="5">
    <location>
        <begin position="133"/>
        <end position="149"/>
    </location>
</feature>
<dbReference type="GO" id="GO:0004321">
    <property type="term" value="F:fatty-acyl-CoA synthase activity"/>
    <property type="evidence" value="ECO:0007669"/>
    <property type="project" value="TreeGrafter"/>
</dbReference>
<dbReference type="PANTHER" id="PTHR43605">
    <property type="entry name" value="ACYL-COENZYME A SYNTHETASE"/>
    <property type="match status" value="1"/>
</dbReference>
<feature type="region of interest" description="Disordered" evidence="5">
    <location>
        <begin position="299"/>
        <end position="393"/>
    </location>
</feature>
<dbReference type="EC" id="6.2.1.1" evidence="8"/>
<dbReference type="InterPro" id="IPR025110">
    <property type="entry name" value="AMP-bd_C"/>
</dbReference>
<feature type="region of interest" description="Disordered" evidence="5">
    <location>
        <begin position="61"/>
        <end position="281"/>
    </location>
</feature>
<dbReference type="GO" id="GO:0005524">
    <property type="term" value="F:ATP binding"/>
    <property type="evidence" value="ECO:0007669"/>
    <property type="project" value="UniProtKB-KW"/>
</dbReference>
<dbReference type="PANTHER" id="PTHR43605:SF10">
    <property type="entry name" value="ACYL-COA SYNTHETASE MEDIUM CHAIN FAMILY MEMBER 3"/>
    <property type="match status" value="1"/>
</dbReference>
<dbReference type="Proteomes" id="UP000005933">
    <property type="component" value="Unassembled WGS sequence"/>
</dbReference>
<gene>
    <name evidence="8" type="ORF">RRSL_02248</name>
</gene>
<dbReference type="InterPro" id="IPR000873">
    <property type="entry name" value="AMP-dep_synth/lig_dom"/>
</dbReference>
<dbReference type="PROSITE" id="PS00455">
    <property type="entry name" value="AMP_BINDING"/>
    <property type="match status" value="1"/>
</dbReference>
<evidence type="ECO:0000256" key="1">
    <source>
        <dbReference type="ARBA" id="ARBA00006432"/>
    </source>
</evidence>
<comment type="caution">
    <text evidence="8">The sequence shown here is derived from an EMBL/GenBank/DDBJ whole genome shotgun (WGS) entry which is preliminary data.</text>
</comment>